<dbReference type="InterPro" id="IPR007531">
    <property type="entry name" value="Dysbindin"/>
</dbReference>
<gene>
    <name evidence="3" type="ORF">QYM36_002964</name>
</gene>
<protein>
    <submittedName>
        <fullName evidence="3">Uncharacterized protein</fullName>
    </submittedName>
</protein>
<evidence type="ECO:0000313" key="4">
    <source>
        <dbReference type="Proteomes" id="UP001187531"/>
    </source>
</evidence>
<evidence type="ECO:0000256" key="1">
    <source>
        <dbReference type="ARBA" id="ARBA00008686"/>
    </source>
</evidence>
<feature type="coiled-coil region" evidence="2">
    <location>
        <begin position="110"/>
        <end position="151"/>
    </location>
</feature>
<sequence length="225" mass="25893">ESVAANNSEQRNKFEDYLPPSSLSSLFLTPTSKEELINIVNLLKPGGAEGIDGSSTRLLKLIIANVADLLVHIDIEERIEEIRRKSERRRSAFQMLNTQIESLGFIVTAVDNVVNNLANIRNLVEEVEENMMELEDLIEEQETEKKILDAKVQFIIHRERRSKDLDNLKEDIKLEHLSKVKQYELSQMEQLKAKQKQYEQAFQKDVEDFVSKGKLPGTVAAEFYF</sequence>
<organism evidence="3 4">
    <name type="scientific">Artemia franciscana</name>
    <name type="common">Brine shrimp</name>
    <name type="synonym">Artemia sanfranciscana</name>
    <dbReference type="NCBI Taxonomy" id="6661"/>
    <lineage>
        <taxon>Eukaryota</taxon>
        <taxon>Metazoa</taxon>
        <taxon>Ecdysozoa</taxon>
        <taxon>Arthropoda</taxon>
        <taxon>Crustacea</taxon>
        <taxon>Branchiopoda</taxon>
        <taxon>Anostraca</taxon>
        <taxon>Artemiidae</taxon>
        <taxon>Artemia</taxon>
    </lineage>
</organism>
<dbReference type="PANTHER" id="PTHR16294">
    <property type="entry name" value="DYSTROBREVIN BINDING PROTEIN 1 DYSBINDIN"/>
    <property type="match status" value="1"/>
</dbReference>
<evidence type="ECO:0000313" key="3">
    <source>
        <dbReference type="EMBL" id="KAK2722605.1"/>
    </source>
</evidence>
<name>A0AA88I2A5_ARTSF</name>
<dbReference type="EMBL" id="JAVRJZ010000005">
    <property type="protein sequence ID" value="KAK2722605.1"/>
    <property type="molecule type" value="Genomic_DNA"/>
</dbReference>
<dbReference type="GO" id="GO:0005737">
    <property type="term" value="C:cytoplasm"/>
    <property type="evidence" value="ECO:0007669"/>
    <property type="project" value="InterPro"/>
</dbReference>
<evidence type="ECO:0000256" key="2">
    <source>
        <dbReference type="SAM" id="Coils"/>
    </source>
</evidence>
<dbReference type="PANTHER" id="PTHR16294:SF6">
    <property type="entry name" value="DYNAMIN N-TERMINAL DOMAIN-CONTAINING PROTEIN"/>
    <property type="match status" value="1"/>
</dbReference>
<keyword evidence="4" id="KW-1185">Reference proteome</keyword>
<comment type="caution">
    <text evidence="3">The sequence shown here is derived from an EMBL/GenBank/DDBJ whole genome shotgun (WGS) entry which is preliminary data.</text>
</comment>
<dbReference type="AlphaFoldDB" id="A0AA88I2A5"/>
<reference evidence="3" key="1">
    <citation type="submission" date="2023-07" db="EMBL/GenBank/DDBJ databases">
        <title>Chromosome-level genome assembly of Artemia franciscana.</title>
        <authorList>
            <person name="Jo E."/>
        </authorList>
    </citation>
    <scope>NUCLEOTIDE SEQUENCE</scope>
    <source>
        <tissue evidence="3">Whole body</tissue>
    </source>
</reference>
<proteinExistence type="inferred from homology"/>
<accession>A0AA88I2A5</accession>
<dbReference type="Proteomes" id="UP001187531">
    <property type="component" value="Unassembled WGS sequence"/>
</dbReference>
<keyword evidence="2" id="KW-0175">Coiled coil</keyword>
<comment type="similarity">
    <text evidence="1">Belongs to the dysbindin family.</text>
</comment>
<feature type="non-terminal residue" evidence="3">
    <location>
        <position position="225"/>
    </location>
</feature>